<gene>
    <name evidence="1" type="ORF">J0656_07625</name>
</gene>
<evidence type="ECO:0000313" key="2">
    <source>
        <dbReference type="Proteomes" id="UP000664044"/>
    </source>
</evidence>
<dbReference type="InterPro" id="IPR018914">
    <property type="entry name" value="DUF2480"/>
</dbReference>
<dbReference type="Pfam" id="PF10652">
    <property type="entry name" value="DUF2480"/>
    <property type="match status" value="1"/>
</dbReference>
<proteinExistence type="predicted"/>
<sequence length="159" mass="18068">MMKDIFVLDLLDYRPVEPSILFDIKMGLTHGTILVEREFRSFLAGTDWEVYRDKPVAIQCTEDAVVPQWAYMSVTEKLQGIASDIAFAEPETMDVQLWSACITSADFSRFKGQKVVVRQDQLIPPELYVVATCKLKPLVTTLMYGEVGLPKVIFKSKEK</sequence>
<reference evidence="1 2" key="1">
    <citation type="submission" date="2021-03" db="EMBL/GenBank/DDBJ databases">
        <title>Muricauda lutimaris sp. nov. and Muricauda ruestringensis sp. nov, two marine members of the Flavobacteriaceae isolated from deep sea sediments of Western Pacific.</title>
        <authorList>
            <person name="Zhao S."/>
            <person name="Liu R."/>
        </authorList>
    </citation>
    <scope>NUCLEOTIDE SEQUENCE [LARGE SCALE GENOMIC DNA]</scope>
    <source>
        <strain evidence="1 2">BC31-1-A7</strain>
    </source>
</reference>
<accession>A0ABS3G454</accession>
<protein>
    <submittedName>
        <fullName evidence="1">DUF2480 family protein</fullName>
    </submittedName>
</protein>
<organism evidence="1 2">
    <name type="scientific">Flagellimonas aurea</name>
    <dbReference type="NCBI Taxonomy" id="2915619"/>
    <lineage>
        <taxon>Bacteria</taxon>
        <taxon>Pseudomonadati</taxon>
        <taxon>Bacteroidota</taxon>
        <taxon>Flavobacteriia</taxon>
        <taxon>Flavobacteriales</taxon>
        <taxon>Flavobacteriaceae</taxon>
        <taxon>Flagellimonas</taxon>
    </lineage>
</organism>
<evidence type="ECO:0000313" key="1">
    <source>
        <dbReference type="EMBL" id="MBO0353882.1"/>
    </source>
</evidence>
<dbReference type="Proteomes" id="UP000664044">
    <property type="component" value="Unassembled WGS sequence"/>
</dbReference>
<dbReference type="EMBL" id="JAFLNL010000003">
    <property type="protein sequence ID" value="MBO0353882.1"/>
    <property type="molecule type" value="Genomic_DNA"/>
</dbReference>
<comment type="caution">
    <text evidence="1">The sequence shown here is derived from an EMBL/GenBank/DDBJ whole genome shotgun (WGS) entry which is preliminary data.</text>
</comment>
<dbReference type="RefSeq" id="WP_207032670.1">
    <property type="nucleotide sequence ID" value="NZ_JAFLNL010000003.1"/>
</dbReference>
<keyword evidence="2" id="KW-1185">Reference proteome</keyword>
<name>A0ABS3G454_9FLAO</name>